<dbReference type="PANTHER" id="PTHR30042:SF2">
    <property type="entry name" value="POTASSIUM-TRANSPORTING ATPASE KDPC SUBUNIT"/>
    <property type="match status" value="1"/>
</dbReference>
<evidence type="ECO:0000256" key="3">
    <source>
        <dbReference type="ARBA" id="ARBA00022538"/>
    </source>
</evidence>
<evidence type="ECO:0000256" key="11">
    <source>
        <dbReference type="HAMAP-Rule" id="MF_00276"/>
    </source>
</evidence>
<keyword evidence="1 11" id="KW-0813">Transport</keyword>
<keyword evidence="2 11" id="KW-1003">Cell membrane</keyword>
<dbReference type="GO" id="GO:0005524">
    <property type="term" value="F:ATP binding"/>
    <property type="evidence" value="ECO:0007669"/>
    <property type="project" value="UniProtKB-UniRule"/>
</dbReference>
<protein>
    <recommendedName>
        <fullName evidence="11">Potassium-transporting ATPase KdpC subunit</fullName>
    </recommendedName>
    <alternativeName>
        <fullName evidence="11">ATP phosphohydrolase [potassium-transporting] C chain</fullName>
    </alternativeName>
    <alternativeName>
        <fullName evidence="11">Potassium-binding and translocating subunit C</fullName>
    </alternativeName>
    <alternativeName>
        <fullName evidence="11">Potassium-translocating ATPase C chain</fullName>
    </alternativeName>
</protein>
<organism evidence="13 14">
    <name type="scientific">Rhodoblastus acidophilus</name>
    <name type="common">Rhodopseudomonas acidophila</name>
    <dbReference type="NCBI Taxonomy" id="1074"/>
    <lineage>
        <taxon>Bacteria</taxon>
        <taxon>Pseudomonadati</taxon>
        <taxon>Pseudomonadota</taxon>
        <taxon>Alphaproteobacteria</taxon>
        <taxon>Hyphomicrobiales</taxon>
        <taxon>Rhodoblastaceae</taxon>
        <taxon>Rhodoblastus</taxon>
    </lineage>
</organism>
<name>A0A212RSN3_RHOAC</name>
<dbReference type="GO" id="GO:0005886">
    <property type="term" value="C:plasma membrane"/>
    <property type="evidence" value="ECO:0007669"/>
    <property type="project" value="UniProtKB-SubCell"/>
</dbReference>
<keyword evidence="4 11" id="KW-0812">Transmembrane</keyword>
<keyword evidence="14" id="KW-1185">Reference proteome</keyword>
<evidence type="ECO:0000256" key="1">
    <source>
        <dbReference type="ARBA" id="ARBA00022448"/>
    </source>
</evidence>
<reference evidence="14" key="1">
    <citation type="submission" date="2017-06" db="EMBL/GenBank/DDBJ databases">
        <authorList>
            <person name="Varghese N."/>
            <person name="Submissions S."/>
        </authorList>
    </citation>
    <scope>NUCLEOTIDE SEQUENCE [LARGE SCALE GENOMIC DNA]</scope>
    <source>
        <strain evidence="14">DSM 137</strain>
    </source>
</reference>
<evidence type="ECO:0000256" key="8">
    <source>
        <dbReference type="ARBA" id="ARBA00022989"/>
    </source>
</evidence>
<comment type="subcellular location">
    <subcellularLocation>
        <location evidence="11">Cell membrane</location>
        <topology evidence="11">Single-pass membrane protein</topology>
    </subcellularLocation>
</comment>
<evidence type="ECO:0000256" key="12">
    <source>
        <dbReference type="SAM" id="MobiDB-lite"/>
    </source>
</evidence>
<evidence type="ECO:0000313" key="14">
    <source>
        <dbReference type="Proteomes" id="UP000198418"/>
    </source>
</evidence>
<keyword evidence="8 11" id="KW-1133">Transmembrane helix</keyword>
<keyword evidence="10 11" id="KW-0472">Membrane</keyword>
<dbReference type="GO" id="GO:0008556">
    <property type="term" value="F:P-type potassium transmembrane transporter activity"/>
    <property type="evidence" value="ECO:0007669"/>
    <property type="project" value="InterPro"/>
</dbReference>
<keyword evidence="9 11" id="KW-0406">Ion transport</keyword>
<evidence type="ECO:0000256" key="7">
    <source>
        <dbReference type="ARBA" id="ARBA00022958"/>
    </source>
</evidence>
<keyword evidence="7 11" id="KW-0630">Potassium</keyword>
<dbReference type="AlphaFoldDB" id="A0A212RSN3"/>
<evidence type="ECO:0000256" key="9">
    <source>
        <dbReference type="ARBA" id="ARBA00023065"/>
    </source>
</evidence>
<dbReference type="EMBL" id="FYDG01000007">
    <property type="protein sequence ID" value="SNB75576.1"/>
    <property type="molecule type" value="Genomic_DNA"/>
</dbReference>
<evidence type="ECO:0000256" key="5">
    <source>
        <dbReference type="ARBA" id="ARBA00022741"/>
    </source>
</evidence>
<dbReference type="OrthoDB" id="9788285at2"/>
<dbReference type="RefSeq" id="WP_088521246.1">
    <property type="nucleotide sequence ID" value="NZ_FYDG01000007.1"/>
</dbReference>
<feature type="region of interest" description="Disordered" evidence="12">
    <location>
        <begin position="67"/>
        <end position="96"/>
    </location>
</feature>
<keyword evidence="5 11" id="KW-0547">Nucleotide-binding</keyword>
<dbReference type="Proteomes" id="UP000198418">
    <property type="component" value="Unassembled WGS sequence"/>
</dbReference>
<dbReference type="PIRSF" id="PIRSF001296">
    <property type="entry name" value="K_ATPase_KdpC"/>
    <property type="match status" value="1"/>
</dbReference>
<gene>
    <name evidence="11" type="primary">kdpC</name>
    <name evidence="13" type="ORF">SAMN06265338_1073</name>
</gene>
<accession>A0A212RSN3</accession>
<evidence type="ECO:0000256" key="2">
    <source>
        <dbReference type="ARBA" id="ARBA00022475"/>
    </source>
</evidence>
<comment type="similarity">
    <text evidence="11">Belongs to the KdpC family.</text>
</comment>
<dbReference type="InterPro" id="IPR003820">
    <property type="entry name" value="KdpC"/>
</dbReference>
<keyword evidence="3 11" id="KW-0633">Potassium transport</keyword>
<evidence type="ECO:0000256" key="4">
    <source>
        <dbReference type="ARBA" id="ARBA00022692"/>
    </source>
</evidence>
<keyword evidence="6 11" id="KW-0067">ATP-binding</keyword>
<sequence length="201" mass="20897">MSHLRPALVLLLLFTALTGIVYPLALTGVAAAIFPQQAGGSLIVQDGKIVGSRLIGQNFASDVYFHPRPSATTAPDPNDAGKTVDAPYNAANSAGSNLGPTSKTLVERVKAAAEAKTAEGWTSPLPADALTTSASGLDPDISPAYALAQIPRVAEARGLDAAKLRALVTAQTKRRWLGLIGEPRVNVLALNIALDAFHARQ</sequence>
<dbReference type="Pfam" id="PF02669">
    <property type="entry name" value="KdpC"/>
    <property type="match status" value="1"/>
</dbReference>
<proteinExistence type="inferred from homology"/>
<comment type="subunit">
    <text evidence="11">The system is composed of three essential subunits: KdpA, KdpB and KdpC.</text>
</comment>
<dbReference type="NCBIfam" id="NF001454">
    <property type="entry name" value="PRK00315.1"/>
    <property type="match status" value="1"/>
</dbReference>
<evidence type="ECO:0000256" key="10">
    <source>
        <dbReference type="ARBA" id="ARBA00023136"/>
    </source>
</evidence>
<comment type="function">
    <text evidence="11">Part of the high-affinity ATP-driven potassium transport (or Kdp) system, which catalyzes the hydrolysis of ATP coupled with the electrogenic transport of potassium into the cytoplasm. This subunit acts as a catalytic chaperone that increases the ATP-binding affinity of the ATP-hydrolyzing subunit KdpB by the formation of a transient KdpB/KdpC/ATP ternary complex.</text>
</comment>
<evidence type="ECO:0000256" key="6">
    <source>
        <dbReference type="ARBA" id="ARBA00022840"/>
    </source>
</evidence>
<dbReference type="PANTHER" id="PTHR30042">
    <property type="entry name" value="POTASSIUM-TRANSPORTING ATPASE C CHAIN"/>
    <property type="match status" value="1"/>
</dbReference>
<dbReference type="NCBIfam" id="TIGR00681">
    <property type="entry name" value="kdpC"/>
    <property type="match status" value="1"/>
</dbReference>
<dbReference type="HAMAP" id="MF_00276">
    <property type="entry name" value="KdpC"/>
    <property type="match status" value="1"/>
</dbReference>
<evidence type="ECO:0000313" key="13">
    <source>
        <dbReference type="EMBL" id="SNB75576.1"/>
    </source>
</evidence>